<reference evidence="2 3" key="1">
    <citation type="submission" date="2021-03" db="EMBL/GenBank/DDBJ databases">
        <title>Genomic Encyclopedia of Type Strains, Phase III (KMG-III): the genomes of soil and plant-associated and newly described type strains.</title>
        <authorList>
            <person name="Whitman W."/>
        </authorList>
    </citation>
    <scope>NUCLEOTIDE SEQUENCE [LARGE SCALE GENOMIC DNA]</scope>
    <source>
        <strain evidence="2 3">IMMIB AFH-6</strain>
    </source>
</reference>
<evidence type="ECO:0000313" key="3">
    <source>
        <dbReference type="Proteomes" id="UP000781958"/>
    </source>
</evidence>
<name>A0ABS4SUL9_9PROT</name>
<feature type="compositionally biased region" description="Pro residues" evidence="1">
    <location>
        <begin position="67"/>
        <end position="77"/>
    </location>
</feature>
<feature type="region of interest" description="Disordered" evidence="1">
    <location>
        <begin position="55"/>
        <end position="78"/>
    </location>
</feature>
<accession>A0ABS4SUL9</accession>
<keyword evidence="3" id="KW-1185">Reference proteome</keyword>
<dbReference type="EMBL" id="JAGINP010000019">
    <property type="protein sequence ID" value="MBP2295075.1"/>
    <property type="molecule type" value="Genomic_DNA"/>
</dbReference>
<dbReference type="RefSeq" id="WP_246500894.1">
    <property type="nucleotide sequence ID" value="NZ_JAGINP010000019.1"/>
</dbReference>
<gene>
    <name evidence="2" type="ORF">J2851_004878</name>
</gene>
<comment type="caution">
    <text evidence="2">The sequence shown here is derived from an EMBL/GenBank/DDBJ whole genome shotgun (WGS) entry which is preliminary data.</text>
</comment>
<proteinExistence type="predicted"/>
<evidence type="ECO:0000256" key="1">
    <source>
        <dbReference type="SAM" id="MobiDB-lite"/>
    </source>
</evidence>
<dbReference type="Proteomes" id="UP000781958">
    <property type="component" value="Unassembled WGS sequence"/>
</dbReference>
<evidence type="ECO:0000313" key="2">
    <source>
        <dbReference type="EMBL" id="MBP2295075.1"/>
    </source>
</evidence>
<protein>
    <submittedName>
        <fullName evidence="2">Uncharacterized protein</fullName>
    </submittedName>
</protein>
<feature type="compositionally biased region" description="Basic and acidic residues" evidence="1">
    <location>
        <begin position="55"/>
        <end position="64"/>
    </location>
</feature>
<organism evidence="2 3">
    <name type="scientific">Azospirillum rugosum</name>
    <dbReference type="NCBI Taxonomy" id="416170"/>
    <lineage>
        <taxon>Bacteria</taxon>
        <taxon>Pseudomonadati</taxon>
        <taxon>Pseudomonadota</taxon>
        <taxon>Alphaproteobacteria</taxon>
        <taxon>Rhodospirillales</taxon>
        <taxon>Azospirillaceae</taxon>
        <taxon>Azospirillum</taxon>
    </lineage>
</organism>
<sequence>MNLTATANRVFWMPLTERTAQGDQYVLPGAERRTVPGIPYAAEPDGQLALHFYDPPRADERDGGKPLPLPRVLPRPTPITEGPLVGRVAFFPQVMNDVADALRAFSGVSHGRQD</sequence>